<dbReference type="EMBL" id="JADKFW010000009">
    <property type="protein sequence ID" value="MBK9718269.1"/>
    <property type="molecule type" value="Genomic_DNA"/>
</dbReference>
<sequence length="149" mass="16436">MRGSCILKLIGIGFIGYYLFNKFASNISDGISFEKARLKWGSLTINGISITVILRYFNANGFGIPIDGFEGQLMYGNIPLARISLPSSVTLASNVATDININATIFWNQLADNIVTQIQNKQLLQRIRIVGRVIVKGVGIPVDYQLEII</sequence>
<dbReference type="Gene3D" id="2.60.40.1820">
    <property type="match status" value="1"/>
</dbReference>
<name>A0A9D7XDS2_9BACT</name>
<proteinExistence type="predicted"/>
<dbReference type="SUPFAM" id="SSF117070">
    <property type="entry name" value="LEA14-like"/>
    <property type="match status" value="1"/>
</dbReference>
<dbReference type="AlphaFoldDB" id="A0A9D7XDS2"/>
<dbReference type="Pfam" id="PF03168">
    <property type="entry name" value="LEA_2"/>
    <property type="match status" value="1"/>
</dbReference>
<accession>A0A9D7XDS2</accession>
<gene>
    <name evidence="2" type="ORF">IPO85_12315</name>
</gene>
<evidence type="ECO:0000313" key="2">
    <source>
        <dbReference type="EMBL" id="MBK9718269.1"/>
    </source>
</evidence>
<dbReference type="InterPro" id="IPR004864">
    <property type="entry name" value="LEA_2"/>
</dbReference>
<reference evidence="2 3" key="1">
    <citation type="submission" date="2020-10" db="EMBL/GenBank/DDBJ databases">
        <title>Connecting structure to function with the recovery of over 1000 high-quality activated sludge metagenome-assembled genomes encoding full-length rRNA genes using long-read sequencing.</title>
        <authorList>
            <person name="Singleton C.M."/>
            <person name="Petriglieri F."/>
            <person name="Kristensen J.M."/>
            <person name="Kirkegaard R.H."/>
            <person name="Michaelsen T.Y."/>
            <person name="Andersen M.H."/>
            <person name="Karst S.M."/>
            <person name="Dueholm M.S."/>
            <person name="Nielsen P.H."/>
            <person name="Albertsen M."/>
        </authorList>
    </citation>
    <scope>NUCLEOTIDE SEQUENCE [LARGE SCALE GENOMIC DNA]</scope>
    <source>
        <strain evidence="2">Ribe_18-Q3-R11-54_BAT3C.373</strain>
    </source>
</reference>
<evidence type="ECO:0000313" key="3">
    <source>
        <dbReference type="Proteomes" id="UP000808349"/>
    </source>
</evidence>
<dbReference type="Proteomes" id="UP000808349">
    <property type="component" value="Unassembled WGS sequence"/>
</dbReference>
<feature type="domain" description="Late embryogenesis abundant protein LEA-2 subgroup" evidence="1">
    <location>
        <begin position="54"/>
        <end position="141"/>
    </location>
</feature>
<comment type="caution">
    <text evidence="2">The sequence shown here is derived from an EMBL/GenBank/DDBJ whole genome shotgun (WGS) entry which is preliminary data.</text>
</comment>
<protein>
    <submittedName>
        <fullName evidence="2">LEA type 2 family protein</fullName>
    </submittedName>
</protein>
<evidence type="ECO:0000259" key="1">
    <source>
        <dbReference type="Pfam" id="PF03168"/>
    </source>
</evidence>
<organism evidence="2 3">
    <name type="scientific">Candidatus Defluviibacterium haderslevense</name>
    <dbReference type="NCBI Taxonomy" id="2981993"/>
    <lineage>
        <taxon>Bacteria</taxon>
        <taxon>Pseudomonadati</taxon>
        <taxon>Bacteroidota</taxon>
        <taxon>Saprospiria</taxon>
        <taxon>Saprospirales</taxon>
        <taxon>Saprospiraceae</taxon>
        <taxon>Candidatus Defluviibacterium</taxon>
    </lineage>
</organism>